<evidence type="ECO:0000313" key="2">
    <source>
        <dbReference type="EMBL" id="TEB07274.1"/>
    </source>
</evidence>
<dbReference type="CDD" id="cd07713">
    <property type="entry name" value="DHPS-like_MBL-fold"/>
    <property type="match status" value="1"/>
</dbReference>
<name>A0A4Y7RE61_9FIRM</name>
<dbReference type="PANTHER" id="PTHR13754">
    <property type="entry name" value="METALLO-BETA-LACTAMASE SUPERFAMILY PROTEIN"/>
    <property type="match status" value="1"/>
</dbReference>
<dbReference type="Proteomes" id="UP000298324">
    <property type="component" value="Unassembled WGS sequence"/>
</dbReference>
<dbReference type="Pfam" id="PF00753">
    <property type="entry name" value="Lactamase_B"/>
    <property type="match status" value="1"/>
</dbReference>
<dbReference type="Gene3D" id="3.60.15.10">
    <property type="entry name" value="Ribonuclease Z/Hydroxyacylglutathione hydrolase-like"/>
    <property type="match status" value="1"/>
</dbReference>
<protein>
    <submittedName>
        <fullName evidence="2">Ribonuclease Z</fullName>
    </submittedName>
</protein>
<organism evidence="2 3">
    <name type="scientific">Pelotomaculum schinkii</name>
    <dbReference type="NCBI Taxonomy" id="78350"/>
    <lineage>
        <taxon>Bacteria</taxon>
        <taxon>Bacillati</taxon>
        <taxon>Bacillota</taxon>
        <taxon>Clostridia</taxon>
        <taxon>Eubacteriales</taxon>
        <taxon>Desulfotomaculaceae</taxon>
        <taxon>Pelotomaculum</taxon>
    </lineage>
</organism>
<gene>
    <name evidence="2" type="ORF">Psch_00821</name>
</gene>
<accession>A0A4Y7RE61</accession>
<dbReference type="EMBL" id="QFGA01000001">
    <property type="protein sequence ID" value="TEB07274.1"/>
    <property type="molecule type" value="Genomic_DNA"/>
</dbReference>
<dbReference type="InterPro" id="IPR001279">
    <property type="entry name" value="Metallo-B-lactamas"/>
</dbReference>
<dbReference type="InterPro" id="IPR041712">
    <property type="entry name" value="DHPS-like_MBL-fold"/>
</dbReference>
<proteinExistence type="predicted"/>
<evidence type="ECO:0000259" key="1">
    <source>
        <dbReference type="Pfam" id="PF00753"/>
    </source>
</evidence>
<dbReference type="PANTHER" id="PTHR13754:SF18">
    <property type="entry name" value="7,8-DIHYDROPTERIN-6-METHYL-4-(BETA-D-RIBOFURANOSYL)-AMINOBENZENE-5'-PHOSPHATE SYNTHASE"/>
    <property type="match status" value="1"/>
</dbReference>
<dbReference type="InterPro" id="IPR036866">
    <property type="entry name" value="RibonucZ/Hydroxyglut_hydro"/>
</dbReference>
<dbReference type="InterPro" id="IPR052926">
    <property type="entry name" value="Metallo-beta-lactamase_dom"/>
</dbReference>
<dbReference type="GO" id="GO:0016740">
    <property type="term" value="F:transferase activity"/>
    <property type="evidence" value="ECO:0007669"/>
    <property type="project" value="TreeGrafter"/>
</dbReference>
<comment type="caution">
    <text evidence="2">The sequence shown here is derived from an EMBL/GenBank/DDBJ whole genome shotgun (WGS) entry which is preliminary data.</text>
</comment>
<dbReference type="AlphaFoldDB" id="A0A4Y7RE61"/>
<sequence length="295" mass="32228">MNMTTAGVEHLQGNKIQLTVLVENSVAFPFLPGNLQGLLGEHGLAVLIDNGREQILYDTGRGRTLLGNIEQSGHRAENIEKVVISHGHKDHTGALLPLLQSRGKTEVFCHPGIFDEKYGKNGSRMNYIGVPFSVKELEEAGAVFKFNRKTLAVSERVALSGPIPRVHAWEEDEGSFFIRDGETFVRDGFEDEQALFIHSDSGLVIVTGCGHAGIINTIEHAVSCFGAKNILAVVGGLHLSGASAARLALTVEHLKRFEIDKFVVGHCTGFEAMCRLQREFKEKVMPLNAGAQLEF</sequence>
<dbReference type="SUPFAM" id="SSF56281">
    <property type="entry name" value="Metallo-hydrolase/oxidoreductase"/>
    <property type="match status" value="1"/>
</dbReference>
<keyword evidence="3" id="KW-1185">Reference proteome</keyword>
<evidence type="ECO:0000313" key="3">
    <source>
        <dbReference type="Proteomes" id="UP000298324"/>
    </source>
</evidence>
<reference evidence="2 3" key="1">
    <citation type="journal article" date="2018" name="Environ. Microbiol.">
        <title>Novel energy conservation strategies and behaviour of Pelotomaculum schinkii driving syntrophic propionate catabolism.</title>
        <authorList>
            <person name="Hidalgo-Ahumada C.A.P."/>
            <person name="Nobu M.K."/>
            <person name="Narihiro T."/>
            <person name="Tamaki H."/>
            <person name="Liu W.T."/>
            <person name="Kamagata Y."/>
            <person name="Stams A.J.M."/>
            <person name="Imachi H."/>
            <person name="Sousa D.Z."/>
        </authorList>
    </citation>
    <scope>NUCLEOTIDE SEQUENCE [LARGE SCALE GENOMIC DNA]</scope>
    <source>
        <strain evidence="2 3">HH</strain>
    </source>
</reference>
<feature type="domain" description="Metallo-beta-lactamase" evidence="1">
    <location>
        <begin position="43"/>
        <end position="151"/>
    </location>
</feature>